<evidence type="ECO:0000313" key="5">
    <source>
        <dbReference type="Proteomes" id="UP000234254"/>
    </source>
</evidence>
<evidence type="ECO:0000313" key="4">
    <source>
        <dbReference type="EMBL" id="PKY08959.1"/>
    </source>
</evidence>
<comment type="similarity">
    <text evidence="1">Belongs to the SUN family.</text>
</comment>
<organism evidence="4 5">
    <name type="scientific">Aspergillus campestris (strain IBT 28561)</name>
    <dbReference type="NCBI Taxonomy" id="1392248"/>
    <lineage>
        <taxon>Eukaryota</taxon>
        <taxon>Fungi</taxon>
        <taxon>Dikarya</taxon>
        <taxon>Ascomycota</taxon>
        <taxon>Pezizomycotina</taxon>
        <taxon>Eurotiomycetes</taxon>
        <taxon>Eurotiomycetidae</taxon>
        <taxon>Eurotiales</taxon>
        <taxon>Aspergillaceae</taxon>
        <taxon>Aspergillus</taxon>
        <taxon>Aspergillus subgen. Circumdati</taxon>
    </lineage>
</organism>
<accession>A0A2I1DGG2</accession>
<evidence type="ECO:0000256" key="2">
    <source>
        <dbReference type="SAM" id="MobiDB-lite"/>
    </source>
</evidence>
<dbReference type="OrthoDB" id="5554151at2759"/>
<keyword evidence="5" id="KW-1185">Reference proteome</keyword>
<evidence type="ECO:0000256" key="1">
    <source>
        <dbReference type="ARBA" id="ARBA00010579"/>
    </source>
</evidence>
<proteinExistence type="inferred from homology"/>
<feature type="compositionally biased region" description="Low complexity" evidence="2">
    <location>
        <begin position="326"/>
        <end position="384"/>
    </location>
</feature>
<name>A0A2I1DGG2_ASPC2</name>
<feature type="chain" id="PRO_5014139152" description="SUN domain protein" evidence="3">
    <location>
        <begin position="24"/>
        <end position="438"/>
    </location>
</feature>
<dbReference type="PANTHER" id="PTHR31654:SF0">
    <property type="entry name" value="SECRETED BETA-GLUCOSIDASE ADG3-RELATED"/>
    <property type="match status" value="1"/>
</dbReference>
<protein>
    <recommendedName>
        <fullName evidence="6">SUN domain protein</fullName>
    </recommendedName>
</protein>
<dbReference type="AlphaFoldDB" id="A0A2I1DGG2"/>
<dbReference type="Pfam" id="PF03856">
    <property type="entry name" value="SUN"/>
    <property type="match status" value="1"/>
</dbReference>
<gene>
    <name evidence="4" type="ORF">P168DRAFT_27406</name>
</gene>
<keyword evidence="3" id="KW-0732">Signal</keyword>
<dbReference type="PANTHER" id="PTHR31654">
    <property type="entry name" value="SECRETED BETA-GLUCOSIDASE ADG3-RELATED"/>
    <property type="match status" value="1"/>
</dbReference>
<dbReference type="Proteomes" id="UP000234254">
    <property type="component" value="Unassembled WGS sequence"/>
</dbReference>
<dbReference type="EMBL" id="MSFM01000001">
    <property type="protein sequence ID" value="PKY08959.1"/>
    <property type="molecule type" value="Genomic_DNA"/>
</dbReference>
<evidence type="ECO:0000256" key="3">
    <source>
        <dbReference type="SAM" id="SignalP"/>
    </source>
</evidence>
<dbReference type="InterPro" id="IPR005556">
    <property type="entry name" value="SUN"/>
</dbReference>
<feature type="compositionally biased region" description="Acidic residues" evidence="2">
    <location>
        <begin position="314"/>
        <end position="325"/>
    </location>
</feature>
<dbReference type="GeneID" id="36542923"/>
<dbReference type="RefSeq" id="XP_024697553.1">
    <property type="nucleotide sequence ID" value="XM_024835399.1"/>
</dbReference>
<dbReference type="InterPro" id="IPR053088">
    <property type="entry name" value="Beta-glucosidase/SUN-like"/>
</dbReference>
<feature type="compositionally biased region" description="Polar residues" evidence="2">
    <location>
        <begin position="394"/>
        <end position="416"/>
    </location>
</feature>
<sequence>MRYYTTTWLALFACAGASQHGHGHSHRHRHRYASVDEPLEKRSGSCKFPKDAGLIEITPSMTNGGWALSPDQSCEPGGYCPYACPPGQLSMQWDPDATSYSYPASMNGGLYCDDDGKIKKPFPDKPYCQDGTGAVAARSKCKKGGVSFCQTVLPGNEAMLIPTMVEDVTDLAVPDPEYWCETSAHFYINPPGYDPETACVWGTSSNPYGNWSPYVAGANTDKKGQTFVKLAWNPVYLEPATPFRDVVPDFGVEIECDGGECQGLPCKIDPDVNAVNEVCGKSEKEGAGGGAFCVVTVPKGAKAHIVVFDKAGSDDEDDEDEDDEGSSTTLSIPSSTEEPTSTKEPTSTEAPTSTDAPTSSTSSASTTRPTSGPSSSGGSSSSYTYRPPVLIETGTAQSAGTRTATPSSSAQSGSTREVVSMGFVVAMVMGVLGVREAL</sequence>
<feature type="signal peptide" evidence="3">
    <location>
        <begin position="1"/>
        <end position="23"/>
    </location>
</feature>
<feature type="region of interest" description="Disordered" evidence="2">
    <location>
        <begin position="309"/>
        <end position="416"/>
    </location>
</feature>
<dbReference type="VEuPathDB" id="FungiDB:P168DRAFT_27406"/>
<comment type="caution">
    <text evidence="4">The sequence shown here is derived from an EMBL/GenBank/DDBJ whole genome shotgun (WGS) entry which is preliminary data.</text>
</comment>
<evidence type="ECO:0008006" key="6">
    <source>
        <dbReference type="Google" id="ProtNLM"/>
    </source>
</evidence>
<reference evidence="4" key="1">
    <citation type="submission" date="2016-12" db="EMBL/GenBank/DDBJ databases">
        <title>The genomes of Aspergillus section Nigri reveals drivers in fungal speciation.</title>
        <authorList>
            <consortium name="DOE Joint Genome Institute"/>
            <person name="Vesth T.C."/>
            <person name="Nybo J."/>
            <person name="Theobald S."/>
            <person name="Brandl J."/>
            <person name="Frisvad J.C."/>
            <person name="Nielsen K.F."/>
            <person name="Lyhne E.K."/>
            <person name="Kogle M.E."/>
            <person name="Kuo A."/>
            <person name="Riley R."/>
            <person name="Clum A."/>
            <person name="Nolan M."/>
            <person name="Lipzen A."/>
            <person name="Salamov A."/>
            <person name="Henrissat B."/>
            <person name="Wiebenga A."/>
            <person name="De vries R.P."/>
            <person name="Grigoriev I.V."/>
            <person name="Mortensen U.H."/>
            <person name="Andersen M.R."/>
            <person name="Baker S.E."/>
        </authorList>
    </citation>
    <scope>NUCLEOTIDE SEQUENCE</scope>
    <source>
        <strain evidence="4">IBT 28561</strain>
    </source>
</reference>